<comment type="caution">
    <text evidence="3">The sequence shown here is derived from an EMBL/GenBank/DDBJ whole genome shotgun (WGS) entry which is preliminary data.</text>
</comment>
<feature type="domain" description="Glycosyltransferase subfamily 4-like N-terminal" evidence="2">
    <location>
        <begin position="4"/>
        <end position="149"/>
    </location>
</feature>
<dbReference type="InterPro" id="IPR001296">
    <property type="entry name" value="Glyco_trans_1"/>
</dbReference>
<dbReference type="InterPro" id="IPR028098">
    <property type="entry name" value="Glyco_trans_4-like_N"/>
</dbReference>
<accession>A0AAW9LV40</accession>
<name>A0AAW9LV40_KLEAE</name>
<dbReference type="GO" id="GO:1901135">
    <property type="term" value="P:carbohydrate derivative metabolic process"/>
    <property type="evidence" value="ECO:0007669"/>
    <property type="project" value="UniProtKB-ARBA"/>
</dbReference>
<dbReference type="CDD" id="cd03808">
    <property type="entry name" value="GT4_CapM-like"/>
    <property type="match status" value="1"/>
</dbReference>
<evidence type="ECO:0000259" key="1">
    <source>
        <dbReference type="Pfam" id="PF00534"/>
    </source>
</evidence>
<dbReference type="Gene3D" id="3.40.50.2000">
    <property type="entry name" value="Glycogen Phosphorylase B"/>
    <property type="match status" value="2"/>
</dbReference>
<dbReference type="EMBL" id="JARELW010000010">
    <property type="protein sequence ID" value="MEA8801883.1"/>
    <property type="molecule type" value="Genomic_DNA"/>
</dbReference>
<dbReference type="Proteomes" id="UP001303386">
    <property type="component" value="Unassembled WGS sequence"/>
</dbReference>
<dbReference type="RefSeq" id="WP_045412939.1">
    <property type="nucleotide sequence ID" value="NZ_CAXOAM010000013.1"/>
</dbReference>
<reference evidence="3" key="1">
    <citation type="journal article" date="2023" name="J. Hosp. Infect.">
        <title>Cross-contamination of carbapenem-resistant Gram-negative bacteria between patients and hospital environment in the first year of a newly built surgical ward.</title>
        <authorList>
            <person name="Boutin S."/>
            <person name="Scherrer M."/>
            <person name="Spath I."/>
            <person name="Kocer K."/>
            <person name="Heeg K."/>
            <person name="Nurjadi D."/>
        </authorList>
    </citation>
    <scope>NUCLEOTIDE SEQUENCE</scope>
    <source>
        <strain evidence="3">KE10384</strain>
    </source>
</reference>
<organism evidence="3 4">
    <name type="scientific">Klebsiella aerogenes</name>
    <name type="common">Enterobacter aerogenes</name>
    <dbReference type="NCBI Taxonomy" id="548"/>
    <lineage>
        <taxon>Bacteria</taxon>
        <taxon>Pseudomonadati</taxon>
        <taxon>Pseudomonadota</taxon>
        <taxon>Gammaproteobacteria</taxon>
        <taxon>Enterobacterales</taxon>
        <taxon>Enterobacteriaceae</taxon>
        <taxon>Klebsiella/Raoultella group</taxon>
        <taxon>Klebsiella</taxon>
    </lineage>
</organism>
<dbReference type="Pfam" id="PF13477">
    <property type="entry name" value="Glyco_trans_4_2"/>
    <property type="match status" value="1"/>
</dbReference>
<evidence type="ECO:0000313" key="4">
    <source>
        <dbReference type="Proteomes" id="UP001303386"/>
    </source>
</evidence>
<dbReference type="AlphaFoldDB" id="A0AAW9LV40"/>
<feature type="domain" description="Glycosyl transferase family 1" evidence="1">
    <location>
        <begin position="191"/>
        <end position="353"/>
    </location>
</feature>
<dbReference type="PANTHER" id="PTHR12526">
    <property type="entry name" value="GLYCOSYLTRANSFERASE"/>
    <property type="match status" value="1"/>
</dbReference>
<sequence length="378" mass="42977">MKKKLCYFVNSAWYFELHWLERGIAAIDSGYDVYVVANFLDDAISDRLSALGFRCINSEINEKSINPFSFIKGVAKAFKILKAINPDILHCITIKPGIISCLWAKYHKTKLVYSFVGLGRVFESEQLVFKILRWLVLKLYRYLFSNVDCKIIFEHREDKRKILSLLDIKEDKAKVIDGAGVNTSYFAYKEEPEETHGVVLFASRMLHSKGLLDLIKAKRILKLEGIDCTIQVAGIIVENDEDRITLGQIEKWHDSGDIVWLGTRDDIKELIAGSNIVVLPSIYPEGVPRILLEAGAVGRACVVYDNGGCNSLIKDGYNGYIVERKNVKELAARIKMLISSDTARKEMGINAREIIVNHYTSEIVIDKTLQVYEELFQR</sequence>
<proteinExistence type="predicted"/>
<evidence type="ECO:0000313" key="3">
    <source>
        <dbReference type="EMBL" id="MEA8801883.1"/>
    </source>
</evidence>
<evidence type="ECO:0000259" key="2">
    <source>
        <dbReference type="Pfam" id="PF13477"/>
    </source>
</evidence>
<dbReference type="Pfam" id="PF00534">
    <property type="entry name" value="Glycos_transf_1"/>
    <property type="match status" value="1"/>
</dbReference>
<dbReference type="GO" id="GO:0016757">
    <property type="term" value="F:glycosyltransferase activity"/>
    <property type="evidence" value="ECO:0007669"/>
    <property type="project" value="InterPro"/>
</dbReference>
<protein>
    <submittedName>
        <fullName evidence="3">Glycosyltransferase family 4 protein</fullName>
    </submittedName>
</protein>
<dbReference type="SUPFAM" id="SSF53756">
    <property type="entry name" value="UDP-Glycosyltransferase/glycogen phosphorylase"/>
    <property type="match status" value="1"/>
</dbReference>
<dbReference type="PANTHER" id="PTHR12526:SF638">
    <property type="entry name" value="SPORE COAT PROTEIN SA"/>
    <property type="match status" value="1"/>
</dbReference>
<gene>
    <name evidence="3" type="ORF">PZT46_21830</name>
</gene>